<sequence>MTHRVLLTGATGFVGGNVAAVLADRGVELLCAVRRDPGPTLPWPWRLTDLRNPSDITEALAEHRATSVLHMAIDNDLQGLYRDRRAGFDAYVGMTRRIVDAANAHGAQVGYLSTDWVFDGTGHLVDEDEPVNPLNLYGLFKAQSEQVVLDRADGGFVARVGGVQGRHLTQPAAPRQQDCGFGYFVLSLVDALSAGREFTVWQDGAINGVASPVTAAEIGARLLLALDRRADGILHVVGATAVERQELARETCRVFDLDPGLLRTGPVPAGEMLPAPMPYDTSLATPRTDEVLGVRPFGLADQLASLRRELETGLPAPLTLPSSVGGAS</sequence>
<dbReference type="InterPro" id="IPR005913">
    <property type="entry name" value="dTDP_dehydrorham_reduct"/>
</dbReference>
<dbReference type="Proteomes" id="UP000283644">
    <property type="component" value="Unassembled WGS sequence"/>
</dbReference>
<protein>
    <recommendedName>
        <fullName evidence="2">dTDP-4-dehydrorhamnose reductase</fullName>
        <ecNumber evidence="2">1.1.1.133</ecNumber>
    </recommendedName>
</protein>
<organism evidence="4 5">
    <name type="scientific">Nocardioides immobilis</name>
    <dbReference type="NCBI Taxonomy" id="2049295"/>
    <lineage>
        <taxon>Bacteria</taxon>
        <taxon>Bacillati</taxon>
        <taxon>Actinomycetota</taxon>
        <taxon>Actinomycetes</taxon>
        <taxon>Propionibacteriales</taxon>
        <taxon>Nocardioidaceae</taxon>
        <taxon>Nocardioides</taxon>
    </lineage>
</organism>
<comment type="pathway">
    <text evidence="2">Carbohydrate biosynthesis; dTDP-L-rhamnose biosynthesis.</text>
</comment>
<dbReference type="InterPro" id="IPR029903">
    <property type="entry name" value="RmlD-like-bd"/>
</dbReference>
<dbReference type="EMBL" id="QXGH01000010">
    <property type="protein sequence ID" value="RHW28363.1"/>
    <property type="molecule type" value="Genomic_DNA"/>
</dbReference>
<dbReference type="InterPro" id="IPR036291">
    <property type="entry name" value="NAD(P)-bd_dom_sf"/>
</dbReference>
<comment type="function">
    <text evidence="2">Catalyzes the reduction of dTDP-6-deoxy-L-lyxo-4-hexulose to yield dTDP-L-rhamnose.</text>
</comment>
<dbReference type="PANTHER" id="PTHR10491:SF4">
    <property type="entry name" value="METHIONINE ADENOSYLTRANSFERASE 2 SUBUNIT BETA"/>
    <property type="match status" value="1"/>
</dbReference>
<evidence type="ECO:0000259" key="3">
    <source>
        <dbReference type="Pfam" id="PF04321"/>
    </source>
</evidence>
<feature type="domain" description="RmlD-like substrate binding" evidence="3">
    <location>
        <begin position="4"/>
        <end position="296"/>
    </location>
</feature>
<dbReference type="GO" id="GO:0048270">
    <property type="term" value="F:methionine adenosyltransferase regulator activity"/>
    <property type="evidence" value="ECO:0007669"/>
    <property type="project" value="TreeGrafter"/>
</dbReference>
<keyword evidence="2" id="KW-0560">Oxidoreductase</keyword>
<gene>
    <name evidence="4" type="ORF">D0Z08_05185</name>
</gene>
<comment type="caution">
    <text evidence="4">The sequence shown here is derived from an EMBL/GenBank/DDBJ whole genome shotgun (WGS) entry which is preliminary data.</text>
</comment>
<dbReference type="EC" id="1.1.1.133" evidence="2"/>
<dbReference type="Pfam" id="PF04321">
    <property type="entry name" value="RmlD_sub_bind"/>
    <property type="match status" value="1"/>
</dbReference>
<dbReference type="GO" id="GO:0048269">
    <property type="term" value="C:methionine adenosyltransferase complex"/>
    <property type="evidence" value="ECO:0007669"/>
    <property type="project" value="TreeGrafter"/>
</dbReference>
<reference evidence="4 5" key="1">
    <citation type="submission" date="2018-09" db="EMBL/GenBank/DDBJ databases">
        <title>Genome sequencing of Nocardioides immobilis CCTCC AB 2017083 for comparison to Nocardioides silvaticus.</title>
        <authorList>
            <person name="Li C."/>
            <person name="Wang G."/>
        </authorList>
    </citation>
    <scope>NUCLEOTIDE SEQUENCE [LARGE SCALE GENOMIC DNA]</scope>
    <source>
        <strain evidence="4 5">CCTCC AB 2017083</strain>
    </source>
</reference>
<comment type="similarity">
    <text evidence="1 2">Belongs to the dTDP-4-dehydrorhamnose reductase family.</text>
</comment>
<dbReference type="UniPathway" id="UPA00124"/>
<evidence type="ECO:0000313" key="5">
    <source>
        <dbReference type="Proteomes" id="UP000283644"/>
    </source>
</evidence>
<evidence type="ECO:0000256" key="1">
    <source>
        <dbReference type="ARBA" id="ARBA00010944"/>
    </source>
</evidence>
<dbReference type="GO" id="GO:0008831">
    <property type="term" value="F:dTDP-4-dehydrorhamnose reductase activity"/>
    <property type="evidence" value="ECO:0007669"/>
    <property type="project" value="UniProtKB-EC"/>
</dbReference>
<dbReference type="RefSeq" id="WP_118923315.1">
    <property type="nucleotide sequence ID" value="NZ_QXGH01000010.1"/>
</dbReference>
<dbReference type="GO" id="GO:0006556">
    <property type="term" value="P:S-adenosylmethionine biosynthetic process"/>
    <property type="evidence" value="ECO:0007669"/>
    <property type="project" value="TreeGrafter"/>
</dbReference>
<dbReference type="SUPFAM" id="SSF51735">
    <property type="entry name" value="NAD(P)-binding Rossmann-fold domains"/>
    <property type="match status" value="1"/>
</dbReference>
<keyword evidence="5" id="KW-1185">Reference proteome</keyword>
<dbReference type="GO" id="GO:0019305">
    <property type="term" value="P:dTDP-rhamnose biosynthetic process"/>
    <property type="evidence" value="ECO:0007669"/>
    <property type="project" value="UniProtKB-UniPathway"/>
</dbReference>
<dbReference type="OrthoDB" id="9795501at2"/>
<evidence type="ECO:0000256" key="2">
    <source>
        <dbReference type="RuleBase" id="RU364082"/>
    </source>
</evidence>
<keyword evidence="2" id="KW-0521">NADP</keyword>
<dbReference type="Gene3D" id="3.40.50.720">
    <property type="entry name" value="NAD(P)-binding Rossmann-like Domain"/>
    <property type="match status" value="1"/>
</dbReference>
<proteinExistence type="inferred from homology"/>
<name>A0A417Y6Q8_9ACTN</name>
<dbReference type="AlphaFoldDB" id="A0A417Y6Q8"/>
<evidence type="ECO:0000313" key="4">
    <source>
        <dbReference type="EMBL" id="RHW28363.1"/>
    </source>
</evidence>
<dbReference type="PANTHER" id="PTHR10491">
    <property type="entry name" value="DTDP-4-DEHYDRORHAMNOSE REDUCTASE"/>
    <property type="match status" value="1"/>
</dbReference>
<accession>A0A417Y6Q8</accession>